<dbReference type="EMBL" id="BSXS01011445">
    <property type="protein sequence ID" value="GMF00516.1"/>
    <property type="molecule type" value="Genomic_DNA"/>
</dbReference>
<accession>A0ACB5U3S4</accession>
<sequence>MVAIGIAFGNSTSSISVTKDGKVDVIANPDGDRFIPSALSYVGDDEYHGAQALAQLVRNPKSTVVNFRDFIGLPFSKVDPTYSQHSAHPVDVNGKVGYEINGKTVTVEEIAQRHLKSIKLAAEDYIGQEVEGAVITVPTDFTDAQKETLTKVSESAGLKVLQLINEPSSALLAHLAARDELLNDKIFVVADFGGIRSDAAVIAVRGGVLTVLSTAHDYNLGGDKLDDSLADFFAKEFQKKYKADPKKTAKSLAKLKSAY</sequence>
<proteinExistence type="predicted"/>
<organism evidence="1 2">
    <name type="scientific">Ambrosiozyma monospora</name>
    <name type="common">Yeast</name>
    <name type="synonym">Endomycopsis monosporus</name>
    <dbReference type="NCBI Taxonomy" id="43982"/>
    <lineage>
        <taxon>Eukaryota</taxon>
        <taxon>Fungi</taxon>
        <taxon>Dikarya</taxon>
        <taxon>Ascomycota</taxon>
        <taxon>Saccharomycotina</taxon>
        <taxon>Pichiomycetes</taxon>
        <taxon>Pichiales</taxon>
        <taxon>Pichiaceae</taxon>
        <taxon>Ambrosiozyma</taxon>
    </lineage>
</organism>
<reference evidence="1" key="1">
    <citation type="submission" date="2023-04" db="EMBL/GenBank/DDBJ databases">
        <title>Ambrosiozyma monospora NBRC 10751.</title>
        <authorList>
            <person name="Ichikawa N."/>
            <person name="Sato H."/>
            <person name="Tonouchi N."/>
        </authorList>
    </citation>
    <scope>NUCLEOTIDE SEQUENCE</scope>
    <source>
        <strain evidence="1">NBRC 10751</strain>
    </source>
</reference>
<keyword evidence="2" id="KW-1185">Reference proteome</keyword>
<evidence type="ECO:0000313" key="2">
    <source>
        <dbReference type="Proteomes" id="UP001165064"/>
    </source>
</evidence>
<comment type="caution">
    <text evidence="1">The sequence shown here is derived from an EMBL/GenBank/DDBJ whole genome shotgun (WGS) entry which is preliminary data.</text>
</comment>
<dbReference type="Proteomes" id="UP001165064">
    <property type="component" value="Unassembled WGS sequence"/>
</dbReference>
<name>A0ACB5U3S4_AMBMO</name>
<protein>
    <submittedName>
        <fullName evidence="1">Unnamed protein product</fullName>
    </submittedName>
</protein>
<gene>
    <name evidence="1" type="ORF">Amon02_001102300</name>
</gene>
<evidence type="ECO:0000313" key="1">
    <source>
        <dbReference type="EMBL" id="GMF00516.1"/>
    </source>
</evidence>